<sequence length="65" mass="7279">MLERDTSPITNLAAISQLDLLRQLYTHVIIPTAVYDEMVAVDKPVPGAVEVQTLPWIQTQVITDF</sequence>
<organism evidence="1 2">
    <name type="scientific">Brasilonema bromeliae SPC951</name>
    <dbReference type="NCBI Taxonomy" id="385972"/>
    <lineage>
        <taxon>Bacteria</taxon>
        <taxon>Bacillati</taxon>
        <taxon>Cyanobacteriota</taxon>
        <taxon>Cyanophyceae</taxon>
        <taxon>Nostocales</taxon>
        <taxon>Scytonemataceae</taxon>
        <taxon>Brasilonema</taxon>
        <taxon>Bromeliae group (in: Brasilonema)</taxon>
    </lineage>
</organism>
<reference evidence="1 2" key="1">
    <citation type="submission" date="2018-06" db="EMBL/GenBank/DDBJ databases">
        <title>Comparative genomics of Brasilonema spp. strains.</title>
        <authorList>
            <person name="Alvarenga D.O."/>
            <person name="Fiore M.F."/>
            <person name="Varani A.M."/>
        </authorList>
    </citation>
    <scope>NUCLEOTIDE SEQUENCE [LARGE SCALE GENOMIC DNA]</scope>
    <source>
        <strain evidence="1 2">SPC951</strain>
    </source>
</reference>
<dbReference type="Pfam" id="PF11848">
    <property type="entry name" value="DUF3368"/>
    <property type="match status" value="1"/>
</dbReference>
<evidence type="ECO:0000313" key="2">
    <source>
        <dbReference type="Proteomes" id="UP000718564"/>
    </source>
</evidence>
<comment type="caution">
    <text evidence="1">The sequence shown here is derived from an EMBL/GenBank/DDBJ whole genome shotgun (WGS) entry which is preliminary data.</text>
</comment>
<dbReference type="EMBL" id="QMEB01000019">
    <property type="protein sequence ID" value="NMG18712.1"/>
    <property type="molecule type" value="Genomic_DNA"/>
</dbReference>
<dbReference type="RefSeq" id="WP_169153999.1">
    <property type="nucleotide sequence ID" value="NZ_CAWPJE010000353.1"/>
</dbReference>
<evidence type="ECO:0000313" key="1">
    <source>
        <dbReference type="EMBL" id="NMG18712.1"/>
    </source>
</evidence>
<keyword evidence="2" id="KW-1185">Reference proteome</keyword>
<name>A0ABX1P4B2_9CYAN</name>
<proteinExistence type="predicted"/>
<protein>
    <submittedName>
        <fullName evidence="1">Uncharacterized protein</fullName>
    </submittedName>
</protein>
<dbReference type="InterPro" id="IPR021799">
    <property type="entry name" value="PIN-like_prokaryotic"/>
</dbReference>
<accession>A0ABX1P4B2</accession>
<gene>
    <name evidence="1" type="ORF">DP116_04320</name>
</gene>
<dbReference type="Proteomes" id="UP000718564">
    <property type="component" value="Unassembled WGS sequence"/>
</dbReference>